<dbReference type="AlphaFoldDB" id="P73189"/>
<organism evidence="1 2">
    <name type="scientific">Synechocystis sp. (strain ATCC 27184 / PCC 6803 / Kazusa)</name>
    <dbReference type="NCBI Taxonomy" id="1111708"/>
    <lineage>
        <taxon>Bacteria</taxon>
        <taxon>Bacillati</taxon>
        <taxon>Cyanobacteriota</taxon>
        <taxon>Cyanophyceae</taxon>
        <taxon>Synechococcales</taxon>
        <taxon>Merismopediaceae</taxon>
        <taxon>Synechocystis</taxon>
    </lineage>
</organism>
<dbReference type="PIR" id="S75301">
    <property type="entry name" value="S75301"/>
</dbReference>
<dbReference type="PaxDb" id="1148-1652292"/>
<dbReference type="EMBL" id="BA000022">
    <property type="protein sequence ID" value="BAA17215.1"/>
    <property type="molecule type" value="Genomic_DNA"/>
</dbReference>
<evidence type="ECO:0000313" key="1">
    <source>
        <dbReference type="EMBL" id="BAA17215.1"/>
    </source>
</evidence>
<evidence type="ECO:0000313" key="2">
    <source>
        <dbReference type="Proteomes" id="UP000001425"/>
    </source>
</evidence>
<accession>P73189</accession>
<sequence length="207" mass="22967">MDNLTDFAFKLGKVVYKVIRDVEASKDDSTKLIQDLGGLSGEKILLQKIAKFWNQQDRWDRPDGLVIVTSHRLVFLAKMKTVASTTDYLSFPLGLIDELEATTVSWVSPAIAFHVNSTKYMFTFFAGSDEVVDAIRSAKVTLESISINSHSDPSSTGRDIPVQLLPDMIRFLCPDCEASVRVRRKQAGRLGKCPECGGVSRIPIDGR</sequence>
<dbReference type="EnsemblBacteria" id="BAA17215">
    <property type="protein sequence ID" value="BAA17215"/>
    <property type="gene ID" value="BAA17215"/>
</dbReference>
<dbReference type="IntAct" id="P73189">
    <property type="interactions" value="1"/>
</dbReference>
<dbReference type="eggNOG" id="COG2023">
    <property type="taxonomic scope" value="Bacteria"/>
</dbReference>
<reference evidence="1 2" key="1">
    <citation type="journal article" date="1995" name="DNA Res.">
        <title>Sequence analysis of the genome of the unicellular cyanobacterium Synechocystis sp. strain PCC6803. I. Sequence features in the 1 Mb region from map positions 64% to 92% of the genome.</title>
        <authorList>
            <person name="Kaneko T."/>
            <person name="Tanaka A."/>
            <person name="Sato S."/>
            <person name="Kotani H."/>
            <person name="Sazuka T."/>
            <person name="Miyajima N."/>
            <person name="Sugiura M."/>
            <person name="Tabata S."/>
        </authorList>
    </citation>
    <scope>NUCLEOTIDE SEQUENCE [LARGE SCALE GENOMIC DNA]</scope>
    <source>
        <strain evidence="2">ATCC 27184 / PCC 6803 / Kazusa</strain>
    </source>
</reference>
<dbReference type="KEGG" id="syn:slr1397"/>
<gene>
    <name evidence="1" type="ordered locus">slr1397</name>
</gene>
<dbReference type="InParanoid" id="P73189"/>
<protein>
    <submittedName>
        <fullName evidence="1">Slr1397 protein</fullName>
    </submittedName>
</protein>
<name>P73189_SYNY3</name>
<proteinExistence type="predicted"/>
<dbReference type="STRING" id="1148.gene:10498078"/>
<keyword evidence="2" id="KW-1185">Reference proteome</keyword>
<reference evidence="1 2" key="2">
    <citation type="journal article" date="1996" name="DNA Res.">
        <title>Sequence analysis of the genome of the unicellular cyanobacterium Synechocystis sp. strain PCC6803. II. Sequence determination of the entire genome and assignment of potential protein-coding regions.</title>
        <authorList>
            <person name="Kaneko T."/>
            <person name="Sato S."/>
            <person name="Kotani H."/>
            <person name="Tanaka A."/>
            <person name="Asamizu E."/>
            <person name="Nakamura Y."/>
            <person name="Miyajima N."/>
            <person name="Hirosawa M."/>
            <person name="Sugiura M."/>
            <person name="Sasamoto S."/>
            <person name="Kimura T."/>
            <person name="Hosouchi T."/>
            <person name="Matsuno A."/>
            <person name="Muraki A."/>
            <person name="Nakazaki N."/>
            <person name="Naruo K."/>
            <person name="Okumura S."/>
            <person name="Shimpo S."/>
            <person name="Takeuchi C."/>
            <person name="Wada T."/>
            <person name="Watanabe A."/>
            <person name="Yamada M."/>
            <person name="Yasuda M."/>
            <person name="Tabata S."/>
        </authorList>
    </citation>
    <scope>NUCLEOTIDE SEQUENCE [LARGE SCALE GENOMIC DNA]</scope>
    <source>
        <strain evidence="2">ATCC 27184 / PCC 6803 / Kazusa</strain>
    </source>
</reference>
<dbReference type="Proteomes" id="UP000001425">
    <property type="component" value="Chromosome"/>
</dbReference>